<dbReference type="InterPro" id="IPR036610">
    <property type="entry name" value="PEBP-like_sf"/>
</dbReference>
<proteinExistence type="predicted"/>
<evidence type="ECO:0000256" key="1">
    <source>
        <dbReference type="SAM" id="SignalP"/>
    </source>
</evidence>
<dbReference type="Gene3D" id="3.90.280.10">
    <property type="entry name" value="PEBP-like"/>
    <property type="match status" value="1"/>
</dbReference>
<name>A0A1B6D055_9HEMI</name>
<protein>
    <submittedName>
        <fullName evidence="2">Uncharacterized protein</fullName>
    </submittedName>
</protein>
<dbReference type="EMBL" id="GEDC01018240">
    <property type="protein sequence ID" value="JAS19058.1"/>
    <property type="molecule type" value="Transcribed_RNA"/>
</dbReference>
<evidence type="ECO:0000313" key="2">
    <source>
        <dbReference type="EMBL" id="JAS19058.1"/>
    </source>
</evidence>
<keyword evidence="1" id="KW-0732">Signal</keyword>
<dbReference type="AlphaFoldDB" id="A0A1B6D055"/>
<dbReference type="InterPro" id="IPR035810">
    <property type="entry name" value="PEBP_euk"/>
</dbReference>
<organism evidence="2">
    <name type="scientific">Clastoptera arizonana</name>
    <name type="common">Arizona spittle bug</name>
    <dbReference type="NCBI Taxonomy" id="38151"/>
    <lineage>
        <taxon>Eukaryota</taxon>
        <taxon>Metazoa</taxon>
        <taxon>Ecdysozoa</taxon>
        <taxon>Arthropoda</taxon>
        <taxon>Hexapoda</taxon>
        <taxon>Insecta</taxon>
        <taxon>Pterygota</taxon>
        <taxon>Neoptera</taxon>
        <taxon>Paraneoptera</taxon>
        <taxon>Hemiptera</taxon>
        <taxon>Auchenorrhyncha</taxon>
        <taxon>Cercopoidea</taxon>
        <taxon>Clastopteridae</taxon>
        <taxon>Clastoptera</taxon>
    </lineage>
</organism>
<dbReference type="PANTHER" id="PTHR11362">
    <property type="entry name" value="PHOSPHATIDYLETHANOLAMINE-BINDING PROTEIN"/>
    <property type="match status" value="1"/>
</dbReference>
<dbReference type="PANTHER" id="PTHR11362:SF82">
    <property type="entry name" value="PHOSPHATIDYLETHANOLAMINE-BINDING PROTEIN 4"/>
    <property type="match status" value="1"/>
</dbReference>
<accession>A0A1B6D055</accession>
<sequence length="210" mass="25239">MYWSFSLVLLLRCLVTQGIKYKVRVDETTGYTKENGCFGYGLAVKTHTNLTIDEVNCHAICHPDDFQHKPKIFYYHAVDNYLYIVVMVNANPYYYEEEYYLHWLVANIKGQDLRVGNFSKADRLIRYKPPASFYRRPDSHQFQVFVIKQGRRRKIKRMHYLKAKLQRRRFKFFQWYYKRAILPFTKSKVNLTVSPLAGVEFTIFFDRRGQ</sequence>
<feature type="signal peptide" evidence="1">
    <location>
        <begin position="1"/>
        <end position="18"/>
    </location>
</feature>
<reference evidence="2" key="1">
    <citation type="submission" date="2015-12" db="EMBL/GenBank/DDBJ databases">
        <title>De novo transcriptome assembly of four potential Pierce s Disease insect vectors from Arizona vineyards.</title>
        <authorList>
            <person name="Tassone E.E."/>
        </authorList>
    </citation>
    <scope>NUCLEOTIDE SEQUENCE</scope>
</reference>
<feature type="non-terminal residue" evidence="2">
    <location>
        <position position="210"/>
    </location>
</feature>
<feature type="chain" id="PRO_5008580824" evidence="1">
    <location>
        <begin position="19"/>
        <end position="210"/>
    </location>
</feature>
<dbReference type="SUPFAM" id="SSF49777">
    <property type="entry name" value="PEBP-like"/>
    <property type="match status" value="1"/>
</dbReference>
<gene>
    <name evidence="2" type="ORF">g.35330</name>
</gene>